<name>A0A812I9A1_9DINO</name>
<reference evidence="2" key="1">
    <citation type="submission" date="2021-02" db="EMBL/GenBank/DDBJ databases">
        <authorList>
            <person name="Dougan E. K."/>
            <person name="Rhodes N."/>
            <person name="Thang M."/>
            <person name="Chan C."/>
        </authorList>
    </citation>
    <scope>NUCLEOTIDE SEQUENCE</scope>
</reference>
<accession>A0A812I9A1</accession>
<dbReference type="PANTHER" id="PTHR21301:SF10">
    <property type="entry name" value="REVERSE TRANSCRIPTASE DOMAIN-CONTAINING PROTEIN"/>
    <property type="match status" value="1"/>
</dbReference>
<organism evidence="2 3">
    <name type="scientific">Symbiodinium natans</name>
    <dbReference type="NCBI Taxonomy" id="878477"/>
    <lineage>
        <taxon>Eukaryota</taxon>
        <taxon>Sar</taxon>
        <taxon>Alveolata</taxon>
        <taxon>Dinophyceae</taxon>
        <taxon>Suessiales</taxon>
        <taxon>Symbiodiniaceae</taxon>
        <taxon>Symbiodinium</taxon>
    </lineage>
</organism>
<evidence type="ECO:0000313" key="3">
    <source>
        <dbReference type="Proteomes" id="UP000604046"/>
    </source>
</evidence>
<evidence type="ECO:0000313" key="2">
    <source>
        <dbReference type="EMBL" id="CAE7029716.1"/>
    </source>
</evidence>
<evidence type="ECO:0008006" key="4">
    <source>
        <dbReference type="Google" id="ProtNLM"/>
    </source>
</evidence>
<evidence type="ECO:0000256" key="1">
    <source>
        <dbReference type="SAM" id="MobiDB-lite"/>
    </source>
</evidence>
<sequence length="1035" mass="116133">MSETADQEGTQSDTQTVKLFKTNSRYTQPQAGCGHVQTIVTGAKESVVMKKPAKSSCGTKTAGAACCATSTAQGHHGYRRFPLTASGLAARHPTRTAVDAAATPAFAMEVPSADGSAPAGAMGAPVGGMPMSMGNPAFTHQDRGSPRTPAPRLPGFTAAGRLRQPSPTSELSGVELLLLQQNQLLMSQLKELQAQVQTSQSREDKVAASEALKSKLFQQPQDLLDGVDPALRKIFDDFTKEVRQLLSAWETQTKLLEKYKKLVEEGQLHSHFKAEAEFRWQFTKIYLAQAMPTAGDDMSDAPFSVVDAWAAMRERHAKECFEFIVQHQEKCVNLYDGLIECTALKQSLLDKLDAWFAQHSFADADICGALKLRAEQYVESLLRAERPKVQSRMVKDRELQQKREQALLEARSKWEEMDVKDVLSPALFELKQLDAKHKRPTKIKDDSALAFLVKDNAELCQKHKLKIVDPKEQPFPFSDSKIAKGRSFWLDEDRCSIDFYRFCVAQSLRTGFYALLHRQVYKGVHNLVPADVITVPKYVLLHVAKGGKFIPTSKPTSVPRVIDGLGQLRRQLLLRKHFAAHPDAAVMSKCRLRSAWQPPSDPHIDAYVRLALRELAEFEPKPFKSNQSWLDRKAQSWLRSHAEFVCIVDCDKGLGDALVLRSWVVEQVHLQLAQGYTQVTPAVARRQMAELKQFADAMLHHFAASGLLSRAEILFFLSSFGQTAAGTFRILVKVHKCPTGSRPICNLRHCWFQPFSVFLVEKLGPLVSSLSSVIVSTDQLLQQLDHVTCLPTMCLVTLDVVNLYPSVCRRHMMSLVAPFVRQRMSNQSLCEFIIRALELVLEACVVSFDGCWYQSRDGIPTGLSVASILANIYLWHFDNFLLQQGGEQLQLIRRFIDDLLLLWSGDVSLLTSLANSWHESLRFDLSAHGDVHFLDVALTILPNRRIHWSLFHKPQNLYLYVPAHSNHPASALKSLQIGGALRCQKRNRLCADALASLKLFKRRLKDRGFDLKRFDVIIAKYQRCPKKHAPSVRRG</sequence>
<dbReference type="Proteomes" id="UP000604046">
    <property type="component" value="Unassembled WGS sequence"/>
</dbReference>
<feature type="region of interest" description="Disordered" evidence="1">
    <location>
        <begin position="139"/>
        <end position="167"/>
    </location>
</feature>
<comment type="caution">
    <text evidence="2">The sequence shown here is derived from an EMBL/GenBank/DDBJ whole genome shotgun (WGS) entry which is preliminary data.</text>
</comment>
<dbReference type="SUPFAM" id="SSF56672">
    <property type="entry name" value="DNA/RNA polymerases"/>
    <property type="match status" value="1"/>
</dbReference>
<dbReference type="PANTHER" id="PTHR21301">
    <property type="entry name" value="REVERSE TRANSCRIPTASE"/>
    <property type="match status" value="1"/>
</dbReference>
<dbReference type="InterPro" id="IPR043502">
    <property type="entry name" value="DNA/RNA_pol_sf"/>
</dbReference>
<protein>
    <recommendedName>
        <fullName evidence="4">Reverse transcriptase domain-containing protein</fullName>
    </recommendedName>
</protein>
<dbReference type="AlphaFoldDB" id="A0A812I9A1"/>
<proteinExistence type="predicted"/>
<gene>
    <name evidence="2" type="ORF">SNAT2548_LOCUS3572</name>
</gene>
<keyword evidence="3" id="KW-1185">Reference proteome</keyword>
<dbReference type="EMBL" id="CAJNDS010000220">
    <property type="protein sequence ID" value="CAE7029716.1"/>
    <property type="molecule type" value="Genomic_DNA"/>
</dbReference>